<feature type="region of interest" description="Disordered" evidence="1">
    <location>
        <begin position="39"/>
        <end position="63"/>
    </location>
</feature>
<dbReference type="AlphaFoldDB" id="W2T0P5"/>
<sequence length="63" mass="7052">MKRDKNETWAFGVSGGKGKLPAKASIGKEQKEACLKEAKEGEVCERKTKAEKNQRSNSKVYKH</sequence>
<dbReference type="EMBL" id="KI660287">
    <property type="protein sequence ID" value="ETN75580.1"/>
    <property type="molecule type" value="Genomic_DNA"/>
</dbReference>
<proteinExistence type="predicted"/>
<feature type="region of interest" description="Disordered" evidence="1">
    <location>
        <begin position="1"/>
        <end position="26"/>
    </location>
</feature>
<name>W2T0P5_NECAM</name>
<organism evidence="2 3">
    <name type="scientific">Necator americanus</name>
    <name type="common">Human hookworm</name>
    <dbReference type="NCBI Taxonomy" id="51031"/>
    <lineage>
        <taxon>Eukaryota</taxon>
        <taxon>Metazoa</taxon>
        <taxon>Ecdysozoa</taxon>
        <taxon>Nematoda</taxon>
        <taxon>Chromadorea</taxon>
        <taxon>Rhabditida</taxon>
        <taxon>Rhabditina</taxon>
        <taxon>Rhabditomorpha</taxon>
        <taxon>Strongyloidea</taxon>
        <taxon>Ancylostomatidae</taxon>
        <taxon>Bunostominae</taxon>
        <taxon>Necator</taxon>
    </lineage>
</organism>
<evidence type="ECO:0000313" key="2">
    <source>
        <dbReference type="EMBL" id="ETN75580.1"/>
    </source>
</evidence>
<evidence type="ECO:0000256" key="1">
    <source>
        <dbReference type="SAM" id="MobiDB-lite"/>
    </source>
</evidence>
<gene>
    <name evidence="2" type="ORF">NECAME_12281</name>
</gene>
<dbReference type="KEGG" id="nai:NECAME_12281"/>
<dbReference type="Proteomes" id="UP000053676">
    <property type="component" value="Unassembled WGS sequence"/>
</dbReference>
<keyword evidence="3" id="KW-1185">Reference proteome</keyword>
<reference evidence="3" key="1">
    <citation type="journal article" date="2014" name="Nat. Genet.">
        <title>Genome of the human hookworm Necator americanus.</title>
        <authorList>
            <person name="Tang Y.T."/>
            <person name="Gao X."/>
            <person name="Rosa B.A."/>
            <person name="Abubucker S."/>
            <person name="Hallsworth-Pepin K."/>
            <person name="Martin J."/>
            <person name="Tyagi R."/>
            <person name="Heizer E."/>
            <person name="Zhang X."/>
            <person name="Bhonagiri-Palsikar V."/>
            <person name="Minx P."/>
            <person name="Warren W.C."/>
            <person name="Wang Q."/>
            <person name="Zhan B."/>
            <person name="Hotez P.J."/>
            <person name="Sternberg P.W."/>
            <person name="Dougall A."/>
            <person name="Gaze S.T."/>
            <person name="Mulvenna J."/>
            <person name="Sotillo J."/>
            <person name="Ranganathan S."/>
            <person name="Rabelo E.M."/>
            <person name="Wilson R.K."/>
            <person name="Felgner P.L."/>
            <person name="Bethony J."/>
            <person name="Hawdon J.M."/>
            <person name="Gasser R.B."/>
            <person name="Loukas A."/>
            <person name="Mitreva M."/>
        </authorList>
    </citation>
    <scope>NUCLEOTIDE SEQUENCE [LARGE SCALE GENOMIC DNA]</scope>
</reference>
<accession>W2T0P5</accession>
<evidence type="ECO:0000313" key="3">
    <source>
        <dbReference type="Proteomes" id="UP000053676"/>
    </source>
</evidence>
<protein>
    <submittedName>
        <fullName evidence="2">Uncharacterized protein</fullName>
    </submittedName>
</protein>
<feature type="compositionally biased region" description="Basic and acidic residues" evidence="1">
    <location>
        <begin position="39"/>
        <end position="54"/>
    </location>
</feature>